<feature type="transmembrane region" description="Helical" evidence="1">
    <location>
        <begin position="96"/>
        <end position="117"/>
    </location>
</feature>
<gene>
    <name evidence="2" type="ORF">N5I87_15530</name>
</gene>
<feature type="transmembrane region" description="Helical" evidence="1">
    <location>
        <begin position="33"/>
        <end position="54"/>
    </location>
</feature>
<feature type="transmembrane region" description="Helical" evidence="1">
    <location>
        <begin position="66"/>
        <end position="84"/>
    </location>
</feature>
<dbReference type="RefSeq" id="WP_260800133.1">
    <property type="nucleotide sequence ID" value="NZ_JAOCQJ010000004.1"/>
</dbReference>
<proteinExistence type="predicted"/>
<dbReference type="Proteomes" id="UP001164374">
    <property type="component" value="Unassembled WGS sequence"/>
</dbReference>
<dbReference type="EMBL" id="JAOCQJ010000004">
    <property type="protein sequence ID" value="MCT7317418.1"/>
    <property type="molecule type" value="Genomic_DNA"/>
</dbReference>
<comment type="caution">
    <text evidence="2">The sequence shown here is derived from an EMBL/GenBank/DDBJ whole genome shotgun (WGS) entry which is preliminary data.</text>
</comment>
<evidence type="ECO:0000256" key="1">
    <source>
        <dbReference type="SAM" id="Phobius"/>
    </source>
</evidence>
<keyword evidence="1" id="KW-1133">Transmembrane helix</keyword>
<reference evidence="2" key="2">
    <citation type="submission" date="2023-02" db="EMBL/GenBank/DDBJ databases">
        <authorList>
            <person name="Lu C.-H."/>
        </authorList>
    </citation>
    <scope>NUCLEOTIDE SEQUENCE</scope>
    <source>
        <strain evidence="2">22TCCZM01-4</strain>
    </source>
</reference>
<accession>A0AAE3LC13</accession>
<reference evidence="2" key="1">
    <citation type="journal article" date="2023" name="Front. Microbiol.">
        <title>Ralstonia chuxiongensis sp. nov., Ralstonia mojiangensis sp. nov., and Ralstonia soli sp. nov., isolated from tobacco fields, are three novel species in the family Burkholderiaceae.</title>
        <authorList>
            <person name="Lu C.H."/>
            <person name="Zhang Y.Y."/>
            <person name="Jiang N."/>
            <person name="Chen W."/>
            <person name="Shao X."/>
            <person name="Zhao Z.M."/>
            <person name="Lu W.L."/>
            <person name="Hu X."/>
            <person name="Xi Y.X."/>
            <person name="Zou S.Y."/>
            <person name="Wei Q.J."/>
            <person name="Lin Z.L."/>
            <person name="Gong L."/>
            <person name="Gai X.T."/>
            <person name="Zhang L.Q."/>
            <person name="Li J.Y."/>
            <person name="Jin Y."/>
            <person name="Xia Z.Y."/>
        </authorList>
    </citation>
    <scope>NUCLEOTIDE SEQUENCE</scope>
    <source>
        <strain evidence="2">22TCCZM01-4</strain>
    </source>
</reference>
<evidence type="ECO:0000313" key="3">
    <source>
        <dbReference type="Proteomes" id="UP001164374"/>
    </source>
</evidence>
<evidence type="ECO:0000313" key="2">
    <source>
        <dbReference type="EMBL" id="MCT7317418.1"/>
    </source>
</evidence>
<organism evidence="2 3">
    <name type="scientific">Ralstonia mojiangensis</name>
    <dbReference type="NCBI Taxonomy" id="2953895"/>
    <lineage>
        <taxon>Bacteria</taxon>
        <taxon>Pseudomonadati</taxon>
        <taxon>Pseudomonadota</taxon>
        <taxon>Betaproteobacteria</taxon>
        <taxon>Burkholderiales</taxon>
        <taxon>Burkholderiaceae</taxon>
        <taxon>Ralstonia</taxon>
    </lineage>
</organism>
<sequence length="205" mass="22907">MADPWRWNTSHILLPFSDIRSPLTHEMLARHKAILNLSLLFLVLLSIYPAFIFARDCYAASLFPRFYIALIGGLIIATLFTITGPQTPSPSVRRKFGPVEVFVFSALYGFLWTWTWATTLPRFTADRVLTAQTEFTKVRGAKSCRWALQFVDPGGAGTIQTCASLWKLDALPERGTISVTEKVSALGVYLAKIELVAPQAPTERQ</sequence>
<keyword evidence="1" id="KW-0472">Membrane</keyword>
<name>A0AAE3LC13_9RALS</name>
<keyword evidence="1" id="KW-0812">Transmembrane</keyword>
<evidence type="ECO:0008006" key="4">
    <source>
        <dbReference type="Google" id="ProtNLM"/>
    </source>
</evidence>
<protein>
    <recommendedName>
        <fullName evidence="4">Transmembrane protein</fullName>
    </recommendedName>
</protein>
<dbReference type="AlphaFoldDB" id="A0AAE3LC13"/>